<accession>A0A6P7TZQ8</accession>
<dbReference type="KEGG" id="osn:115232249"/>
<name>A0A6P7TZQ8_9MOLL</name>
<proteinExistence type="predicted"/>
<dbReference type="SMART" id="SM00020">
    <property type="entry name" value="Tryp_SPc"/>
    <property type="match status" value="1"/>
</dbReference>
<dbReference type="InterPro" id="IPR009003">
    <property type="entry name" value="Peptidase_S1_PA"/>
</dbReference>
<evidence type="ECO:0000256" key="6">
    <source>
        <dbReference type="ARBA" id="ARBA00022801"/>
    </source>
</evidence>
<sequence>MSITRHIFNFALSSISLRSVGRLIMLLFITSIISQHNPMLCSAIVACRPILPCRKCETHWLKNYWNPSRYFLCLNGRVYKGLCRDANIFSLTLKCCIRSWQLEWQGCVTKEIDYKPTVTPSIPPNYTGVCGDQILAHIVPAYPSLPGSWPWQVSIQWLNNFAVYEHICGGTLIADQWILTASHCVTDYKIADLRIVLGAYNISNPLSSEIERKVKEIFIHPQYSREINRPNDIALIKMVSRVKMNWKIHPVCLINYEEPNWITDYSDCWITGWGDTRHTGDPNVLNELKVTITDTNSCNSSWQGLILSSHICIGNGVTGACAGDSGGPLVCRQDGRFFQIGITSWGAGGCHTTGLPNVFTWLKPYMDWLQYIMKHHNANTNGSLVSSINV</sequence>
<dbReference type="FunFam" id="2.40.10.10:FF:000120">
    <property type="entry name" value="Putative serine protease"/>
    <property type="match status" value="1"/>
</dbReference>
<dbReference type="PANTHER" id="PTHR24252:SF8">
    <property type="entry name" value="ACROSIN"/>
    <property type="match status" value="1"/>
</dbReference>
<dbReference type="PROSITE" id="PS00134">
    <property type="entry name" value="TRYPSIN_HIS"/>
    <property type="match status" value="1"/>
</dbReference>
<evidence type="ECO:0000256" key="5">
    <source>
        <dbReference type="ARBA" id="ARBA00022729"/>
    </source>
</evidence>
<dbReference type="SUPFAM" id="SSF57625">
    <property type="entry name" value="Invertebrate chitin-binding proteins"/>
    <property type="match status" value="1"/>
</dbReference>
<dbReference type="PROSITE" id="PS00135">
    <property type="entry name" value="TRYPSIN_SER"/>
    <property type="match status" value="1"/>
</dbReference>
<dbReference type="InterPro" id="IPR001254">
    <property type="entry name" value="Trypsin_dom"/>
</dbReference>
<dbReference type="AlphaFoldDB" id="A0A6P7TZQ8"/>
<keyword evidence="7 9" id="KW-0720">Serine protease</keyword>
<organism evidence="11 12">
    <name type="scientific">Octopus sinensis</name>
    <name type="common">East Asian common octopus</name>
    <dbReference type="NCBI Taxonomy" id="2607531"/>
    <lineage>
        <taxon>Eukaryota</taxon>
        <taxon>Metazoa</taxon>
        <taxon>Spiralia</taxon>
        <taxon>Lophotrochozoa</taxon>
        <taxon>Mollusca</taxon>
        <taxon>Cephalopoda</taxon>
        <taxon>Coleoidea</taxon>
        <taxon>Octopodiformes</taxon>
        <taxon>Octopoda</taxon>
        <taxon>Incirrata</taxon>
        <taxon>Octopodidae</taxon>
        <taxon>Octopus</taxon>
    </lineage>
</organism>
<protein>
    <recommendedName>
        <fullName evidence="3">Acrosin</fullName>
        <ecNumber evidence="2">3.4.21.10</ecNumber>
    </recommendedName>
</protein>
<evidence type="ECO:0000259" key="10">
    <source>
        <dbReference type="PROSITE" id="PS50240"/>
    </source>
</evidence>
<keyword evidence="4 9" id="KW-0645">Protease</keyword>
<dbReference type="EC" id="3.4.21.10" evidence="2"/>
<evidence type="ECO:0000256" key="2">
    <source>
        <dbReference type="ARBA" id="ARBA00012050"/>
    </source>
</evidence>
<dbReference type="InterPro" id="IPR001314">
    <property type="entry name" value="Peptidase_S1A"/>
</dbReference>
<dbReference type="PRINTS" id="PR00722">
    <property type="entry name" value="CHYMOTRYPSIN"/>
</dbReference>
<dbReference type="Gene3D" id="2.40.10.10">
    <property type="entry name" value="Trypsin-like serine proteases"/>
    <property type="match status" value="1"/>
</dbReference>
<evidence type="ECO:0000313" key="12">
    <source>
        <dbReference type="RefSeq" id="XP_029657944.2"/>
    </source>
</evidence>
<dbReference type="GO" id="GO:0008061">
    <property type="term" value="F:chitin binding"/>
    <property type="evidence" value="ECO:0007669"/>
    <property type="project" value="InterPro"/>
</dbReference>
<evidence type="ECO:0000256" key="8">
    <source>
        <dbReference type="ARBA" id="ARBA00023157"/>
    </source>
</evidence>
<dbReference type="InterPro" id="IPR043504">
    <property type="entry name" value="Peptidase_S1_PA_chymotrypsin"/>
</dbReference>
<evidence type="ECO:0000313" key="11">
    <source>
        <dbReference type="Proteomes" id="UP000515154"/>
    </source>
</evidence>
<dbReference type="GO" id="GO:0004252">
    <property type="term" value="F:serine-type endopeptidase activity"/>
    <property type="evidence" value="ECO:0007669"/>
    <property type="project" value="InterPro"/>
</dbReference>
<dbReference type="InterPro" id="IPR036508">
    <property type="entry name" value="Chitin-bd_dom_sf"/>
</dbReference>
<keyword evidence="6 9" id="KW-0378">Hydrolase</keyword>
<feature type="domain" description="Peptidase S1" evidence="10">
    <location>
        <begin position="138"/>
        <end position="374"/>
    </location>
</feature>
<dbReference type="SUPFAM" id="SSF50494">
    <property type="entry name" value="Trypsin-like serine proteases"/>
    <property type="match status" value="1"/>
</dbReference>
<gene>
    <name evidence="12" type="primary">LOC115232249</name>
</gene>
<evidence type="ECO:0000256" key="3">
    <source>
        <dbReference type="ARBA" id="ARBA00017161"/>
    </source>
</evidence>
<evidence type="ECO:0000256" key="1">
    <source>
        <dbReference type="ARBA" id="ARBA00001656"/>
    </source>
</evidence>
<evidence type="ECO:0000256" key="7">
    <source>
        <dbReference type="ARBA" id="ARBA00022825"/>
    </source>
</evidence>
<keyword evidence="11" id="KW-1185">Reference proteome</keyword>
<dbReference type="PANTHER" id="PTHR24252">
    <property type="entry name" value="ACROSIN-RELATED"/>
    <property type="match status" value="1"/>
</dbReference>
<dbReference type="CDD" id="cd00190">
    <property type="entry name" value="Tryp_SPc"/>
    <property type="match status" value="1"/>
</dbReference>
<dbReference type="PROSITE" id="PS50240">
    <property type="entry name" value="TRYPSIN_DOM"/>
    <property type="match status" value="1"/>
</dbReference>
<keyword evidence="8" id="KW-1015">Disulfide bond</keyword>
<evidence type="ECO:0000256" key="4">
    <source>
        <dbReference type="ARBA" id="ARBA00022670"/>
    </source>
</evidence>
<dbReference type="InterPro" id="IPR018114">
    <property type="entry name" value="TRYPSIN_HIS"/>
</dbReference>
<dbReference type="RefSeq" id="XP_029657944.2">
    <property type="nucleotide sequence ID" value="XM_029802084.2"/>
</dbReference>
<dbReference type="Proteomes" id="UP000515154">
    <property type="component" value="Unplaced"/>
</dbReference>
<dbReference type="GO" id="GO:0006508">
    <property type="term" value="P:proteolysis"/>
    <property type="evidence" value="ECO:0007669"/>
    <property type="project" value="UniProtKB-KW"/>
</dbReference>
<dbReference type="Pfam" id="PF00089">
    <property type="entry name" value="Trypsin"/>
    <property type="match status" value="1"/>
</dbReference>
<reference evidence="12" key="1">
    <citation type="submission" date="2025-08" db="UniProtKB">
        <authorList>
            <consortium name="RefSeq"/>
        </authorList>
    </citation>
    <scope>IDENTIFICATION</scope>
</reference>
<evidence type="ECO:0000256" key="9">
    <source>
        <dbReference type="RuleBase" id="RU363034"/>
    </source>
</evidence>
<comment type="catalytic activity">
    <reaction evidence="1">
        <text>Preferential cleavage: Arg-|-Xaa, Lys-|-Xaa.</text>
        <dbReference type="EC" id="3.4.21.10"/>
    </reaction>
</comment>
<keyword evidence="5" id="KW-0732">Signal</keyword>
<dbReference type="InterPro" id="IPR033116">
    <property type="entry name" value="TRYPSIN_SER"/>
</dbReference>